<dbReference type="PANTHER" id="PTHR10414">
    <property type="entry name" value="ETHANOLAMINEPHOSPHOTRANSFERASE"/>
    <property type="match status" value="1"/>
</dbReference>
<evidence type="ECO:0000313" key="5">
    <source>
        <dbReference type="EMBL" id="KAI6660361.1"/>
    </source>
</evidence>
<proteinExistence type="inferred from homology"/>
<evidence type="ECO:0000256" key="3">
    <source>
        <dbReference type="ARBA" id="ARBA00023136"/>
    </source>
</evidence>
<dbReference type="InterPro" id="IPR014472">
    <property type="entry name" value="CHOPT"/>
</dbReference>
<dbReference type="PANTHER" id="PTHR10414:SF71">
    <property type="entry name" value="FI05338P"/>
    <property type="match status" value="1"/>
</dbReference>
<dbReference type="GO" id="GO:0006646">
    <property type="term" value="P:phosphatidylethanolamine biosynthetic process"/>
    <property type="evidence" value="ECO:0007669"/>
    <property type="project" value="TreeGrafter"/>
</dbReference>
<feature type="transmembrane region" description="Helical" evidence="4">
    <location>
        <begin position="55"/>
        <end position="78"/>
    </location>
</feature>
<evidence type="ECO:0000256" key="1">
    <source>
        <dbReference type="ARBA" id="ARBA00004370"/>
    </source>
</evidence>
<dbReference type="EMBL" id="JAKMXF010000033">
    <property type="protein sequence ID" value="KAI6660361.1"/>
    <property type="molecule type" value="Genomic_DNA"/>
</dbReference>
<dbReference type="GO" id="GO:0004307">
    <property type="term" value="F:ethanolaminephosphotransferase activity"/>
    <property type="evidence" value="ECO:0007669"/>
    <property type="project" value="TreeGrafter"/>
</dbReference>
<feature type="transmembrane region" description="Helical" evidence="4">
    <location>
        <begin position="142"/>
        <end position="163"/>
    </location>
</feature>
<feature type="transmembrane region" description="Helical" evidence="4">
    <location>
        <begin position="84"/>
        <end position="106"/>
    </location>
</feature>
<keyword evidence="3 4" id="KW-0472">Membrane</keyword>
<feature type="transmembrane region" description="Helical" evidence="4">
    <location>
        <begin position="20"/>
        <end position="43"/>
    </location>
</feature>
<evidence type="ECO:0000256" key="2">
    <source>
        <dbReference type="ARBA" id="ARBA00010441"/>
    </source>
</evidence>
<sequence>MEVWSVLGRYLEGFGIPLIVLYVSGMAGGTAISLLVSLWNVIVSYVNKENKCDSFIDSISPFIPLTGLILVFIIWSVVSPNKVMQIEIRCFCSAIGIAFSNVTCNLIISQMSGVRFRIFNSLVLLAVISLITSVAVPQIEIGVLYAYVIVLLLSHFHFGFVVVKELSSHFKIDVFRIPYEVKNS</sequence>
<dbReference type="GO" id="GO:0005794">
    <property type="term" value="C:Golgi apparatus"/>
    <property type="evidence" value="ECO:0007669"/>
    <property type="project" value="TreeGrafter"/>
</dbReference>
<keyword evidence="6" id="KW-1185">Reference proteome</keyword>
<reference evidence="5 6" key="1">
    <citation type="journal article" date="2023" name="BMC Biol.">
        <title>The compact genome of the sponge Oopsacas minuta (Hexactinellida) is lacking key metazoan core genes.</title>
        <authorList>
            <person name="Santini S."/>
            <person name="Schenkelaars Q."/>
            <person name="Jourda C."/>
            <person name="Duchesne M."/>
            <person name="Belahbib H."/>
            <person name="Rocher C."/>
            <person name="Selva M."/>
            <person name="Riesgo A."/>
            <person name="Vervoort M."/>
            <person name="Leys S.P."/>
            <person name="Kodjabachian L."/>
            <person name="Le Bivic A."/>
            <person name="Borchiellini C."/>
            <person name="Claverie J.M."/>
            <person name="Renard E."/>
        </authorList>
    </citation>
    <scope>NUCLEOTIDE SEQUENCE [LARGE SCALE GENOMIC DNA]</scope>
    <source>
        <strain evidence="5">SPO-2</strain>
    </source>
</reference>
<name>A0AAV7KGZ9_9METZ</name>
<gene>
    <name evidence="5" type="ORF">LOD99_13947</name>
</gene>
<comment type="similarity">
    <text evidence="2">Belongs to the CDP-alcohol phosphatidyltransferase class-I family.</text>
</comment>
<comment type="caution">
    <text evidence="5">The sequence shown here is derived from an EMBL/GenBank/DDBJ whole genome shotgun (WGS) entry which is preliminary data.</text>
</comment>
<evidence type="ECO:0000256" key="4">
    <source>
        <dbReference type="SAM" id="Phobius"/>
    </source>
</evidence>
<evidence type="ECO:0000313" key="6">
    <source>
        <dbReference type="Proteomes" id="UP001165289"/>
    </source>
</evidence>
<comment type="subcellular location">
    <subcellularLocation>
        <location evidence="1">Membrane</location>
    </subcellularLocation>
</comment>
<dbReference type="GO" id="GO:0005789">
    <property type="term" value="C:endoplasmic reticulum membrane"/>
    <property type="evidence" value="ECO:0007669"/>
    <property type="project" value="TreeGrafter"/>
</dbReference>
<keyword evidence="4" id="KW-1133">Transmembrane helix</keyword>
<keyword evidence="4" id="KW-0812">Transmembrane</keyword>
<protein>
    <submittedName>
        <fullName evidence="5">Ethanolaminephosphotransferase 1-like</fullName>
    </submittedName>
</protein>
<organism evidence="5 6">
    <name type="scientific">Oopsacas minuta</name>
    <dbReference type="NCBI Taxonomy" id="111878"/>
    <lineage>
        <taxon>Eukaryota</taxon>
        <taxon>Metazoa</taxon>
        <taxon>Porifera</taxon>
        <taxon>Hexactinellida</taxon>
        <taxon>Hexasterophora</taxon>
        <taxon>Lyssacinosida</taxon>
        <taxon>Leucopsacidae</taxon>
        <taxon>Oopsacas</taxon>
    </lineage>
</organism>
<dbReference type="Proteomes" id="UP001165289">
    <property type="component" value="Unassembled WGS sequence"/>
</dbReference>
<accession>A0AAV7KGZ9</accession>
<dbReference type="AlphaFoldDB" id="A0AAV7KGZ9"/>
<feature type="transmembrane region" description="Helical" evidence="4">
    <location>
        <begin position="118"/>
        <end position="136"/>
    </location>
</feature>